<evidence type="ECO:0000256" key="3">
    <source>
        <dbReference type="ARBA" id="ARBA00022679"/>
    </source>
</evidence>
<dbReference type="Pfam" id="PF08241">
    <property type="entry name" value="Methyltransf_11"/>
    <property type="match status" value="1"/>
</dbReference>
<evidence type="ECO:0000313" key="5">
    <source>
        <dbReference type="EMBL" id="MEE2038244.1"/>
    </source>
</evidence>
<dbReference type="GO" id="GO:0032259">
    <property type="term" value="P:methylation"/>
    <property type="evidence" value="ECO:0007669"/>
    <property type="project" value="UniProtKB-KW"/>
</dbReference>
<keyword evidence="6" id="KW-1185">Reference proteome</keyword>
<dbReference type="InterPro" id="IPR029063">
    <property type="entry name" value="SAM-dependent_MTases_sf"/>
</dbReference>
<keyword evidence="2 5" id="KW-0489">Methyltransferase</keyword>
<evidence type="ECO:0000256" key="2">
    <source>
        <dbReference type="ARBA" id="ARBA00022603"/>
    </source>
</evidence>
<gene>
    <name evidence="5" type="ORF">Q8791_13545</name>
</gene>
<protein>
    <submittedName>
        <fullName evidence="5">Class I SAM-dependent methyltransferase</fullName>
    </submittedName>
</protein>
<dbReference type="Proteomes" id="UP001356095">
    <property type="component" value="Unassembled WGS sequence"/>
</dbReference>
<evidence type="ECO:0000259" key="4">
    <source>
        <dbReference type="Pfam" id="PF08241"/>
    </source>
</evidence>
<evidence type="ECO:0000313" key="6">
    <source>
        <dbReference type="Proteomes" id="UP001356095"/>
    </source>
</evidence>
<feature type="domain" description="Methyltransferase type 11" evidence="4">
    <location>
        <begin position="49"/>
        <end position="142"/>
    </location>
</feature>
<dbReference type="PANTHER" id="PTHR44942">
    <property type="entry name" value="METHYLTRANSF_11 DOMAIN-CONTAINING PROTEIN"/>
    <property type="match status" value="1"/>
</dbReference>
<dbReference type="Gene3D" id="3.40.50.150">
    <property type="entry name" value="Vaccinia Virus protein VP39"/>
    <property type="match status" value="1"/>
</dbReference>
<organism evidence="5 6">
    <name type="scientific">Nocardiopsis codii</name>
    <dbReference type="NCBI Taxonomy" id="3065942"/>
    <lineage>
        <taxon>Bacteria</taxon>
        <taxon>Bacillati</taxon>
        <taxon>Actinomycetota</taxon>
        <taxon>Actinomycetes</taxon>
        <taxon>Streptosporangiales</taxon>
        <taxon>Nocardiopsidaceae</taxon>
        <taxon>Nocardiopsis</taxon>
    </lineage>
</organism>
<dbReference type="InterPro" id="IPR013216">
    <property type="entry name" value="Methyltransf_11"/>
</dbReference>
<dbReference type="RefSeq" id="WP_330092026.1">
    <property type="nucleotide sequence ID" value="NZ_JAUZMY010000011.1"/>
</dbReference>
<evidence type="ECO:0000256" key="1">
    <source>
        <dbReference type="ARBA" id="ARBA00008361"/>
    </source>
</evidence>
<dbReference type="GO" id="GO:0008168">
    <property type="term" value="F:methyltransferase activity"/>
    <property type="evidence" value="ECO:0007669"/>
    <property type="project" value="UniProtKB-KW"/>
</dbReference>
<dbReference type="PANTHER" id="PTHR44942:SF4">
    <property type="entry name" value="METHYLTRANSFERASE TYPE 11 DOMAIN-CONTAINING PROTEIN"/>
    <property type="match status" value="1"/>
</dbReference>
<reference evidence="5 6" key="1">
    <citation type="submission" date="2023-08" db="EMBL/GenBank/DDBJ databases">
        <authorList>
            <person name="Girao M."/>
            <person name="Carvalho M.F."/>
        </authorList>
    </citation>
    <scope>NUCLEOTIDE SEQUENCE [LARGE SCALE GENOMIC DNA]</scope>
    <source>
        <strain evidence="5 6">CT-R113</strain>
    </source>
</reference>
<sequence>MDDRTQAFDQLTEDYRRFRPDYPAPLLERLGEHVRAGDRDSWPTPWLMLDVGSGTGISTRALRRVFGPAPRVVGVEPGRAMRDTAEGHDRDGVEFVGGRAEEVPFPDSSAVLVLAAQAVHWFDRPAFYAEAARLLAPGGTAAVLNNDRDWTASAFADAYENLLEEYGDDYRRDYRAYDTVGEMNAADGLGEATESTASWTRSLGPEGFVGTALSSSRMAAVVRNIGEPRTRDALASLVTEYFPDGNVRVPYTTRLYLARREG</sequence>
<dbReference type="SUPFAM" id="SSF53335">
    <property type="entry name" value="S-adenosyl-L-methionine-dependent methyltransferases"/>
    <property type="match status" value="1"/>
</dbReference>
<dbReference type="CDD" id="cd02440">
    <property type="entry name" value="AdoMet_MTases"/>
    <property type="match status" value="1"/>
</dbReference>
<keyword evidence="3" id="KW-0808">Transferase</keyword>
<accession>A0ABU7K7P2</accession>
<comment type="similarity">
    <text evidence="1">Belongs to the methyltransferase superfamily.</text>
</comment>
<comment type="caution">
    <text evidence="5">The sequence shown here is derived from an EMBL/GenBank/DDBJ whole genome shotgun (WGS) entry which is preliminary data.</text>
</comment>
<proteinExistence type="inferred from homology"/>
<dbReference type="InterPro" id="IPR051052">
    <property type="entry name" value="Diverse_substrate_MTase"/>
</dbReference>
<dbReference type="EMBL" id="JAUZMY010000011">
    <property type="protein sequence ID" value="MEE2038244.1"/>
    <property type="molecule type" value="Genomic_DNA"/>
</dbReference>
<name>A0ABU7K7P2_9ACTN</name>